<evidence type="ECO:0000256" key="1">
    <source>
        <dbReference type="SAM" id="MobiDB-lite"/>
    </source>
</evidence>
<proteinExistence type="predicted"/>
<dbReference type="OrthoDB" id="7193190at2"/>
<keyword evidence="3" id="KW-1185">Reference proteome</keyword>
<comment type="caution">
    <text evidence="2">The sequence shown here is derived from an EMBL/GenBank/DDBJ whole genome shotgun (WGS) entry which is preliminary data.</text>
</comment>
<dbReference type="EMBL" id="QDKQ01000056">
    <property type="protein sequence ID" value="PVM86504.1"/>
    <property type="molecule type" value="Genomic_DNA"/>
</dbReference>
<accession>A0A2T9JS29</accession>
<name>A0A2T9JS29_9CAUL</name>
<dbReference type="Proteomes" id="UP000245073">
    <property type="component" value="Unassembled WGS sequence"/>
</dbReference>
<dbReference type="RefSeq" id="WP_109101874.1">
    <property type="nucleotide sequence ID" value="NZ_QDKQ01000056.1"/>
</dbReference>
<feature type="region of interest" description="Disordered" evidence="1">
    <location>
        <begin position="1"/>
        <end position="22"/>
    </location>
</feature>
<organism evidence="2 3">
    <name type="scientific">Caulobacter endophyticus</name>
    <dbReference type="NCBI Taxonomy" id="2172652"/>
    <lineage>
        <taxon>Bacteria</taxon>
        <taxon>Pseudomonadati</taxon>
        <taxon>Pseudomonadota</taxon>
        <taxon>Alphaproteobacteria</taxon>
        <taxon>Caulobacterales</taxon>
        <taxon>Caulobacteraceae</taxon>
        <taxon>Caulobacter</taxon>
    </lineage>
</organism>
<reference evidence="2 3" key="1">
    <citation type="submission" date="2018-04" db="EMBL/GenBank/DDBJ databases">
        <title>The genome sequence of Caulobacter sp. 744.</title>
        <authorList>
            <person name="Gao J."/>
            <person name="Sun J."/>
        </authorList>
    </citation>
    <scope>NUCLEOTIDE SEQUENCE [LARGE SCALE GENOMIC DNA]</scope>
    <source>
        <strain evidence="2 3">774</strain>
    </source>
</reference>
<evidence type="ECO:0000313" key="2">
    <source>
        <dbReference type="EMBL" id="PVM86504.1"/>
    </source>
</evidence>
<evidence type="ECO:0000313" key="3">
    <source>
        <dbReference type="Proteomes" id="UP000245073"/>
    </source>
</evidence>
<gene>
    <name evidence="2" type="ORF">DDF67_16140</name>
</gene>
<sequence>MPKSKPPRSRLRRAPNGKPVDRTHQRTIAACDDIIERLQKITREVESVAHEAPAEEMASFREEIAEGIRCWTSVRNIHLEALSLPRKQAWPGIAKAMKAAEARRKSV</sequence>
<protein>
    <submittedName>
        <fullName evidence="2">Uncharacterized protein</fullName>
    </submittedName>
</protein>
<dbReference type="AlphaFoldDB" id="A0A2T9JS29"/>
<feature type="compositionally biased region" description="Basic residues" evidence="1">
    <location>
        <begin position="1"/>
        <end position="15"/>
    </location>
</feature>